<feature type="compositionally biased region" description="Basic and acidic residues" evidence="1">
    <location>
        <begin position="45"/>
        <end position="76"/>
    </location>
</feature>
<reference evidence="2" key="1">
    <citation type="submission" date="2019-01" db="EMBL/GenBank/DDBJ databases">
        <title>Draft genome sequences of three monokaryotic isolates of the white-rot basidiomycete fungus Dichomitus squalens.</title>
        <authorList>
            <consortium name="DOE Joint Genome Institute"/>
            <person name="Lopez S.C."/>
            <person name="Andreopoulos B."/>
            <person name="Pangilinan J."/>
            <person name="Lipzen A."/>
            <person name="Riley R."/>
            <person name="Ahrendt S."/>
            <person name="Ng V."/>
            <person name="Barry K."/>
            <person name="Daum C."/>
            <person name="Grigoriev I.V."/>
            <person name="Hilden K.S."/>
            <person name="Makela M.R."/>
            <person name="de Vries R.P."/>
        </authorList>
    </citation>
    <scope>NUCLEOTIDE SEQUENCE [LARGE SCALE GENOMIC DNA]</scope>
    <source>
        <strain evidence="2">OM18370.1</strain>
    </source>
</reference>
<dbReference type="Proteomes" id="UP000292957">
    <property type="component" value="Unassembled WGS sequence"/>
</dbReference>
<gene>
    <name evidence="2" type="ORF">BD311DRAFT_605546</name>
</gene>
<sequence>MMREIKKLLPQSHGPEGRVRCFAHVLSLVVKAIMSQFGRVKGKPTPDKIMALRDGHNRDDGDEVHPGDMDASREAADDADIQEMEDDHLELILVDDELKLVQVALEKVSRLTQKVWYSPQIRAELAWLAGDANINSEVLV</sequence>
<feature type="non-terminal residue" evidence="2">
    <location>
        <position position="140"/>
    </location>
</feature>
<dbReference type="OrthoDB" id="2748837at2759"/>
<evidence type="ECO:0000313" key="2">
    <source>
        <dbReference type="EMBL" id="TBU22408.1"/>
    </source>
</evidence>
<accession>A0A4Q9M8D1</accession>
<organism evidence="2">
    <name type="scientific">Dichomitus squalens</name>
    <dbReference type="NCBI Taxonomy" id="114155"/>
    <lineage>
        <taxon>Eukaryota</taxon>
        <taxon>Fungi</taxon>
        <taxon>Dikarya</taxon>
        <taxon>Basidiomycota</taxon>
        <taxon>Agaricomycotina</taxon>
        <taxon>Agaricomycetes</taxon>
        <taxon>Polyporales</taxon>
        <taxon>Polyporaceae</taxon>
        <taxon>Dichomitus</taxon>
    </lineage>
</organism>
<name>A0A4Q9M8D1_9APHY</name>
<proteinExistence type="predicted"/>
<feature type="region of interest" description="Disordered" evidence="1">
    <location>
        <begin position="45"/>
        <end position="77"/>
    </location>
</feature>
<dbReference type="AlphaFoldDB" id="A0A4Q9M8D1"/>
<protein>
    <submittedName>
        <fullName evidence="2">Uncharacterized protein</fullName>
    </submittedName>
</protein>
<dbReference type="EMBL" id="ML143543">
    <property type="protein sequence ID" value="TBU22408.1"/>
    <property type="molecule type" value="Genomic_DNA"/>
</dbReference>
<evidence type="ECO:0000256" key="1">
    <source>
        <dbReference type="SAM" id="MobiDB-lite"/>
    </source>
</evidence>